<dbReference type="HOGENOM" id="CLU_017584_15_0_6"/>
<dbReference type="KEGG" id="acz:Acaty_c2479"/>
<evidence type="ECO:0000256" key="5">
    <source>
        <dbReference type="ARBA" id="ARBA00037974"/>
    </source>
</evidence>
<dbReference type="PANTHER" id="PTHR43525">
    <property type="entry name" value="PROTEIN MALY"/>
    <property type="match status" value="1"/>
</dbReference>
<evidence type="ECO:0000256" key="3">
    <source>
        <dbReference type="ARBA" id="ARBA00022898"/>
    </source>
</evidence>
<dbReference type="Proteomes" id="UP000005522">
    <property type="component" value="Chromosome"/>
</dbReference>
<dbReference type="EC" id="4.4.1.13" evidence="2"/>
<dbReference type="GO" id="GO:0008483">
    <property type="term" value="F:transaminase activity"/>
    <property type="evidence" value="ECO:0007669"/>
    <property type="project" value="UniProtKB-KW"/>
</dbReference>
<dbReference type="InterPro" id="IPR051798">
    <property type="entry name" value="Class-II_PLP-Dep_Aminotrans"/>
</dbReference>
<evidence type="ECO:0000259" key="6">
    <source>
        <dbReference type="Pfam" id="PF00155"/>
    </source>
</evidence>
<dbReference type="SUPFAM" id="SSF53383">
    <property type="entry name" value="PLP-dependent transferases"/>
    <property type="match status" value="1"/>
</dbReference>
<evidence type="ECO:0000256" key="1">
    <source>
        <dbReference type="ARBA" id="ARBA00001933"/>
    </source>
</evidence>
<feature type="domain" description="Aminotransferase class I/classII large" evidence="6">
    <location>
        <begin position="41"/>
        <end position="379"/>
    </location>
</feature>
<evidence type="ECO:0000313" key="7">
    <source>
        <dbReference type="EMBL" id="AIA56323.1"/>
    </source>
</evidence>
<keyword evidence="7" id="KW-0032">Aminotransferase</keyword>
<proteinExistence type="inferred from homology"/>
<dbReference type="AlphaFoldDB" id="A0A059ZY00"/>
<gene>
    <name evidence="7" type="ORF">Acaty_c2479</name>
</gene>
<accession>A0A059ZY00</accession>
<keyword evidence="7" id="KW-0808">Transferase</keyword>
<dbReference type="GO" id="GO:0047804">
    <property type="term" value="F:cysteine-S-conjugate beta-lyase activity"/>
    <property type="evidence" value="ECO:0007669"/>
    <property type="project" value="UniProtKB-EC"/>
</dbReference>
<dbReference type="EMBL" id="CP005986">
    <property type="protein sequence ID" value="AIA56323.1"/>
    <property type="molecule type" value="Genomic_DNA"/>
</dbReference>
<reference evidence="7 8" key="1">
    <citation type="journal article" date="2009" name="J. Bacteriol.">
        <title>Draft genome sequence of the extremely acidophilic bacterium Acidithiobacillus caldus ATCC 51756 reveals metabolic versatility in the genus Acidithiobacillus.</title>
        <authorList>
            <person name="Valdes J."/>
            <person name="Quatrini R."/>
            <person name="Hallberg K."/>
            <person name="Dopson M."/>
            <person name="Valenzuela P.D."/>
            <person name="Holmes D.S."/>
        </authorList>
    </citation>
    <scope>NUCLEOTIDE SEQUENCE [LARGE SCALE GENOMIC DNA]</scope>
    <source>
        <strain evidence="8">ATCC 51756 / DSM 8584 / KU</strain>
    </source>
</reference>
<comment type="similarity">
    <text evidence="5">Belongs to the class-II pyridoxal-phosphate-dependent aminotransferase family. MalY/PatB cystathionine beta-lyase subfamily.</text>
</comment>
<evidence type="ECO:0000256" key="4">
    <source>
        <dbReference type="ARBA" id="ARBA00023239"/>
    </source>
</evidence>
<dbReference type="NCBIfam" id="TIGR04350">
    <property type="entry name" value="C_S_lyase_PatB"/>
    <property type="match status" value="1"/>
</dbReference>
<dbReference type="InterPro" id="IPR015422">
    <property type="entry name" value="PyrdxlP-dep_Trfase_small"/>
</dbReference>
<dbReference type="InterPro" id="IPR015424">
    <property type="entry name" value="PyrdxlP-dep_Trfase"/>
</dbReference>
<organism evidence="7 8">
    <name type="scientific">Acidithiobacillus caldus (strain ATCC 51756 / DSM 8584 / KU)</name>
    <dbReference type="NCBI Taxonomy" id="637389"/>
    <lineage>
        <taxon>Bacteria</taxon>
        <taxon>Pseudomonadati</taxon>
        <taxon>Pseudomonadota</taxon>
        <taxon>Acidithiobacillia</taxon>
        <taxon>Acidithiobacillales</taxon>
        <taxon>Acidithiobacillaceae</taxon>
        <taxon>Acidithiobacillus</taxon>
    </lineage>
</organism>
<evidence type="ECO:0000256" key="2">
    <source>
        <dbReference type="ARBA" id="ARBA00012224"/>
    </source>
</evidence>
<dbReference type="Pfam" id="PF00155">
    <property type="entry name" value="Aminotran_1_2"/>
    <property type="match status" value="1"/>
</dbReference>
<dbReference type="Gene3D" id="3.90.1150.10">
    <property type="entry name" value="Aspartate Aminotransferase, domain 1"/>
    <property type="match status" value="1"/>
</dbReference>
<keyword evidence="4" id="KW-0456">Lyase</keyword>
<dbReference type="InterPro" id="IPR027619">
    <property type="entry name" value="C-S_lyase_PatB-like"/>
</dbReference>
<evidence type="ECO:0000313" key="8">
    <source>
        <dbReference type="Proteomes" id="UP000005522"/>
    </source>
</evidence>
<dbReference type="InterPro" id="IPR004839">
    <property type="entry name" value="Aminotransferase_I/II_large"/>
</dbReference>
<dbReference type="InterPro" id="IPR015421">
    <property type="entry name" value="PyrdxlP-dep_Trfase_major"/>
</dbReference>
<dbReference type="GO" id="GO:0030170">
    <property type="term" value="F:pyridoxal phosphate binding"/>
    <property type="evidence" value="ECO:0007669"/>
    <property type="project" value="InterPro"/>
</dbReference>
<dbReference type="PANTHER" id="PTHR43525:SF1">
    <property type="entry name" value="PROTEIN MALY"/>
    <property type="match status" value="1"/>
</dbReference>
<keyword evidence="3" id="KW-0663">Pyridoxal phosphate</keyword>
<dbReference type="eggNOG" id="COG1168">
    <property type="taxonomic scope" value="Bacteria"/>
</dbReference>
<comment type="cofactor">
    <cofactor evidence="1">
        <name>pyridoxal 5'-phosphate</name>
        <dbReference type="ChEBI" id="CHEBI:597326"/>
    </cofactor>
</comment>
<protein>
    <recommendedName>
        <fullName evidence="2">cysteine-S-conjugate beta-lyase</fullName>
        <ecNumber evidence="2">4.4.1.13</ecNumber>
    </recommendedName>
</protein>
<dbReference type="RefSeq" id="WP_004869079.1">
    <property type="nucleotide sequence ID" value="NZ_CP005986.1"/>
</dbReference>
<name>A0A059ZY00_ACICK</name>
<sequence>MSVDALDDFDRIWDRHGTGSLKWDGAKARFGAEVLPMWVADMDLPTAPVVLEALRRRLQHPILGYPWLDHEYRMAACQWMAQRHGWGPEVGHTQVASGVVPALFAAVRALTAPGDTVLTLTPVYPPFLQAVRSNGRALRTLTLECDAEGVYRIPWEQLDDALAGTRLLLLCSPHNPVGRVWTSEELSRLVALCRGHGVRVVSDEIHADLSELPHTPLSALMPEAVLLSAPGKAFNMAGLGGAVIACGDAEAYRLLREELERSQCQHATTPGLVAGIAAWRDGAQWLDRVRAYLRGNALALAQRIARDMPALAFRPPEFGYLAWLDLRRCGQDDQRIDAVLREVGLGLNAGADFGPGGAGFRRLNFGCPRPLLEAGLDRLQRALAHLSPPA</sequence>
<dbReference type="Gene3D" id="3.40.640.10">
    <property type="entry name" value="Type I PLP-dependent aspartate aminotransferase-like (Major domain)"/>
    <property type="match status" value="1"/>
</dbReference>
<dbReference type="CDD" id="cd00609">
    <property type="entry name" value="AAT_like"/>
    <property type="match status" value="1"/>
</dbReference>